<proteinExistence type="predicted"/>
<gene>
    <name evidence="1" type="ORF">PAT01_33860</name>
</gene>
<dbReference type="PROSITE" id="PS51257">
    <property type="entry name" value="PROKAR_LIPOPROTEIN"/>
    <property type="match status" value="1"/>
</dbReference>
<name>A0ABQ0UI31_PSEAF</name>
<dbReference type="EMBL" id="BJUT01000055">
    <property type="protein sequence ID" value="GEK78082.1"/>
    <property type="molecule type" value="Genomic_DNA"/>
</dbReference>
<protein>
    <recommendedName>
        <fullName evidence="3">Lipoprotein</fullName>
    </recommendedName>
</protein>
<sequence>MGIKWKKGKVMKKVVGLLVATMALSGCTHRIGDFTVASTKNMNHTNSNHRVDYNERVTGKDVKHTVLIFPTGRSNMKEAMDNAIEKAPAAVGLSNVTVKIIDWYIPLIYGQRYYEIEGNPIYEVKEEKAN</sequence>
<evidence type="ECO:0008006" key="3">
    <source>
        <dbReference type="Google" id="ProtNLM"/>
    </source>
</evidence>
<dbReference type="Proteomes" id="UP000321189">
    <property type="component" value="Unassembled WGS sequence"/>
</dbReference>
<reference evidence="1 2" key="1">
    <citation type="submission" date="2019-07" db="EMBL/GenBank/DDBJ databases">
        <title>Whole genome shotgun sequence of Pseudoalteromonas atlantica NBRC 103033.</title>
        <authorList>
            <person name="Hosoyama A."/>
            <person name="Uohara A."/>
            <person name="Ohji S."/>
            <person name="Ichikawa N."/>
        </authorList>
    </citation>
    <scope>NUCLEOTIDE SEQUENCE [LARGE SCALE GENOMIC DNA]</scope>
    <source>
        <strain evidence="1 2">NBRC 103033</strain>
    </source>
</reference>
<evidence type="ECO:0000313" key="2">
    <source>
        <dbReference type="Proteomes" id="UP000321189"/>
    </source>
</evidence>
<accession>A0ABQ0UI31</accession>
<keyword evidence="2" id="KW-1185">Reference proteome</keyword>
<organism evidence="1 2">
    <name type="scientific">Pseudoalteromonas atlantica</name>
    <name type="common">Alteromonas atlantica</name>
    <dbReference type="NCBI Taxonomy" id="288"/>
    <lineage>
        <taxon>Bacteria</taxon>
        <taxon>Pseudomonadati</taxon>
        <taxon>Pseudomonadota</taxon>
        <taxon>Gammaproteobacteria</taxon>
        <taxon>Alteromonadales</taxon>
        <taxon>Pseudoalteromonadaceae</taxon>
        <taxon>Pseudoalteromonas</taxon>
    </lineage>
</organism>
<evidence type="ECO:0000313" key="1">
    <source>
        <dbReference type="EMBL" id="GEK78082.1"/>
    </source>
</evidence>
<comment type="caution">
    <text evidence="1">The sequence shown here is derived from an EMBL/GenBank/DDBJ whole genome shotgun (WGS) entry which is preliminary data.</text>
</comment>